<keyword evidence="3" id="KW-1185">Reference proteome</keyword>
<evidence type="ECO:0000313" key="3">
    <source>
        <dbReference type="Proteomes" id="UP000078348"/>
    </source>
</evidence>
<evidence type="ECO:0000256" key="1">
    <source>
        <dbReference type="SAM" id="MobiDB-lite"/>
    </source>
</evidence>
<sequence length="323" mass="36552">MIYDDTSTDLFPESVFDPSASDLREVAKTVDEPAPNLPRAFIHEHDGSYTDASAWTDSVFHQDDVQGNVMGIDMAQNETPLLDYDGRRVDYHIPVIEDPPMTHQPSVQHWNQAMSVEGAQEVIEYLLDTQREAATGDTLASSASSSPSTSPSPSPSRSPSPEPLVRDNTITITLPVGTETVVLVEPNGFRRVIPIERRTRDYSRQPRPNLRFLHRFAKERYETLRDAVRGVREPRMVIAATILFAVYGTCQEEYLQKAQFYHRIAPPPIDHVPLAKYPMPKTKSVCYFLNRHAHKWDNPDQSDSANPSDSIHNDDPFFFNAFI</sequence>
<comment type="caution">
    <text evidence="2">The sequence shown here is derived from an EMBL/GenBank/DDBJ whole genome shotgun (WGS) entry which is preliminary data.</text>
</comment>
<protein>
    <submittedName>
        <fullName evidence="2">Uncharacterized protein</fullName>
    </submittedName>
</protein>
<feature type="region of interest" description="Disordered" evidence="1">
    <location>
        <begin position="134"/>
        <end position="165"/>
    </location>
</feature>
<dbReference type="EMBL" id="LXWW01000096">
    <property type="protein sequence ID" value="OAO16165.1"/>
    <property type="molecule type" value="Genomic_DNA"/>
</dbReference>
<dbReference type="Proteomes" id="UP000078348">
    <property type="component" value="Unassembled WGS sequence"/>
</dbReference>
<organism evidence="2 3">
    <name type="scientific">Blastocystis sp. subtype 1 (strain ATCC 50177 / NandII)</name>
    <dbReference type="NCBI Taxonomy" id="478820"/>
    <lineage>
        <taxon>Eukaryota</taxon>
        <taxon>Sar</taxon>
        <taxon>Stramenopiles</taxon>
        <taxon>Bigyra</taxon>
        <taxon>Opalozoa</taxon>
        <taxon>Opalinata</taxon>
        <taxon>Blastocystidae</taxon>
        <taxon>Blastocystis</taxon>
    </lineage>
</organism>
<feature type="compositionally biased region" description="Pro residues" evidence="1">
    <location>
        <begin position="150"/>
        <end position="162"/>
    </location>
</feature>
<name>A0A196SGH9_BLAHN</name>
<dbReference type="AlphaFoldDB" id="A0A196SGH9"/>
<accession>A0A196SGH9</accession>
<gene>
    <name evidence="2" type="ORF">AV274_2106</name>
</gene>
<evidence type="ECO:0000313" key="2">
    <source>
        <dbReference type="EMBL" id="OAO16165.1"/>
    </source>
</evidence>
<proteinExistence type="predicted"/>
<reference evidence="2 3" key="1">
    <citation type="submission" date="2016-05" db="EMBL/GenBank/DDBJ databases">
        <title>Nuclear genome of Blastocystis sp. subtype 1 NandII.</title>
        <authorList>
            <person name="Gentekaki E."/>
            <person name="Curtis B."/>
            <person name="Stairs C."/>
            <person name="Eme L."/>
            <person name="Herman E."/>
            <person name="Klimes V."/>
            <person name="Arias M.C."/>
            <person name="Elias M."/>
            <person name="Hilliou F."/>
            <person name="Klute M."/>
            <person name="Malik S.-B."/>
            <person name="Pightling A."/>
            <person name="Rachubinski R."/>
            <person name="Salas D."/>
            <person name="Schlacht A."/>
            <person name="Suga H."/>
            <person name="Archibald J."/>
            <person name="Ball S.G."/>
            <person name="Clark G."/>
            <person name="Dacks J."/>
            <person name="Van Der Giezen M."/>
            <person name="Tsaousis A."/>
            <person name="Roger A."/>
        </authorList>
    </citation>
    <scope>NUCLEOTIDE SEQUENCE [LARGE SCALE GENOMIC DNA]</scope>
    <source>
        <strain evidence="3">ATCC 50177 / NandII</strain>
    </source>
</reference>